<sequence>MAYLLQVDFKHEGPFGDEMTTAFSDLAKSINDEKGFLWKIWTENKETNEAGGIYLFETKTDAESYLTMHTKRLNGFGVTTVHAKLFETNEALTAINQGPLSS</sequence>
<dbReference type="Pfam" id="PF08803">
    <property type="entry name" value="ydhR"/>
    <property type="match status" value="1"/>
</dbReference>
<dbReference type="PANTHER" id="PTHR39169:SF1">
    <property type="entry name" value="MONOOXYGENASE YDHR-RELATED"/>
    <property type="match status" value="1"/>
</dbReference>
<dbReference type="InterPro" id="IPR014910">
    <property type="entry name" value="YdhR"/>
</dbReference>
<keyword evidence="1" id="KW-0560">Oxidoreductase</keyword>
<dbReference type="STRING" id="1714354.BLL40_11090"/>
<dbReference type="InterPro" id="IPR011008">
    <property type="entry name" value="Dimeric_a/b-barrel"/>
</dbReference>
<gene>
    <name evidence="1" type="ORF">BLL40_11090</name>
</gene>
<dbReference type="SUPFAM" id="SSF54909">
    <property type="entry name" value="Dimeric alpha+beta barrel"/>
    <property type="match status" value="1"/>
</dbReference>
<dbReference type="Gene3D" id="3.30.70.100">
    <property type="match status" value="1"/>
</dbReference>
<evidence type="ECO:0000313" key="2">
    <source>
        <dbReference type="Proteomes" id="UP000186524"/>
    </source>
</evidence>
<name>A0A1Q5P2H3_9BACI</name>
<dbReference type="Proteomes" id="UP000186524">
    <property type="component" value="Unassembled WGS sequence"/>
</dbReference>
<keyword evidence="1" id="KW-0503">Monooxygenase</keyword>
<keyword evidence="2" id="KW-1185">Reference proteome</keyword>
<evidence type="ECO:0000313" key="1">
    <source>
        <dbReference type="EMBL" id="OKL36426.1"/>
    </source>
</evidence>
<proteinExistence type="predicted"/>
<organism evidence="1 2">
    <name type="scientific">Domibacillus mangrovi</name>
    <dbReference type="NCBI Taxonomy" id="1714354"/>
    <lineage>
        <taxon>Bacteria</taxon>
        <taxon>Bacillati</taxon>
        <taxon>Bacillota</taxon>
        <taxon>Bacilli</taxon>
        <taxon>Bacillales</taxon>
        <taxon>Bacillaceae</taxon>
        <taxon>Domibacillus</taxon>
    </lineage>
</organism>
<dbReference type="NCBIfam" id="NF008333">
    <property type="entry name" value="PRK11118.1"/>
    <property type="match status" value="1"/>
</dbReference>
<dbReference type="PANTHER" id="PTHR39169">
    <property type="match status" value="1"/>
</dbReference>
<dbReference type="OrthoDB" id="1440627at2"/>
<dbReference type="RefSeq" id="WP_073711961.1">
    <property type="nucleotide sequence ID" value="NZ_MRWQ01000008.1"/>
</dbReference>
<dbReference type="AlphaFoldDB" id="A0A1Q5P2H3"/>
<dbReference type="GO" id="GO:0004497">
    <property type="term" value="F:monooxygenase activity"/>
    <property type="evidence" value="ECO:0007669"/>
    <property type="project" value="UniProtKB-KW"/>
</dbReference>
<comment type="caution">
    <text evidence="1">The sequence shown here is derived from an EMBL/GenBank/DDBJ whole genome shotgun (WGS) entry which is preliminary data.</text>
</comment>
<accession>A0A1Q5P2H3</accession>
<dbReference type="EMBL" id="MRWQ01000008">
    <property type="protein sequence ID" value="OKL36426.1"/>
    <property type="molecule type" value="Genomic_DNA"/>
</dbReference>
<reference evidence="1 2" key="1">
    <citation type="submission" date="2016-12" db="EMBL/GenBank/DDBJ databases">
        <title>Domibacillus sp. SAOS 44 whole genome sequencing.</title>
        <authorList>
            <person name="Verma A."/>
            <person name="Krishnamurthi S."/>
        </authorList>
    </citation>
    <scope>NUCLEOTIDE SEQUENCE [LARGE SCALE GENOMIC DNA]</scope>
    <source>
        <strain evidence="1 2">SAOS 44</strain>
    </source>
</reference>
<protein>
    <submittedName>
        <fullName evidence="1">Monooxygenase</fullName>
    </submittedName>
</protein>